<keyword evidence="1" id="KW-0812">Transmembrane</keyword>
<comment type="caution">
    <text evidence="2">The sequence shown here is derived from an EMBL/GenBank/DDBJ whole genome shotgun (WGS) entry which is preliminary data.</text>
</comment>
<dbReference type="EMBL" id="BAABBI010000002">
    <property type="protein sequence ID" value="GAA3786406.1"/>
    <property type="molecule type" value="Genomic_DNA"/>
</dbReference>
<evidence type="ECO:0000313" key="3">
    <source>
        <dbReference type="Proteomes" id="UP001501456"/>
    </source>
</evidence>
<evidence type="ECO:0000313" key="2">
    <source>
        <dbReference type="EMBL" id="GAA3786406.1"/>
    </source>
</evidence>
<gene>
    <name evidence="2" type="ORF">GCM10022271_18720</name>
</gene>
<feature type="transmembrane region" description="Helical" evidence="1">
    <location>
        <begin position="20"/>
        <end position="38"/>
    </location>
</feature>
<proteinExistence type="predicted"/>
<evidence type="ECO:0008006" key="4">
    <source>
        <dbReference type="Google" id="ProtNLM"/>
    </source>
</evidence>
<keyword evidence="3" id="KW-1185">Reference proteome</keyword>
<organism evidence="2 3">
    <name type="scientific">Corallibacter vietnamensis</name>
    <dbReference type="NCBI Taxonomy" id="904130"/>
    <lineage>
        <taxon>Bacteria</taxon>
        <taxon>Pseudomonadati</taxon>
        <taxon>Bacteroidota</taxon>
        <taxon>Flavobacteriia</taxon>
        <taxon>Flavobacteriales</taxon>
        <taxon>Flavobacteriaceae</taxon>
        <taxon>Corallibacter</taxon>
    </lineage>
</organism>
<sequence>MLKFVKNHMESISGIEIYPLISLLIFFIFFVVLFWWVATAKKEYIKTVSHLPLDNHKNQIEL</sequence>
<dbReference type="RefSeq" id="WP_344729800.1">
    <property type="nucleotide sequence ID" value="NZ_BAABBI010000002.1"/>
</dbReference>
<keyword evidence="1" id="KW-1133">Transmembrane helix</keyword>
<evidence type="ECO:0000256" key="1">
    <source>
        <dbReference type="SAM" id="Phobius"/>
    </source>
</evidence>
<dbReference type="Proteomes" id="UP001501456">
    <property type="component" value="Unassembled WGS sequence"/>
</dbReference>
<protein>
    <recommendedName>
        <fullName evidence="4">CcoQ/FixQ family Cbb3-type cytochrome c oxidase assembly chaperone</fullName>
    </recommendedName>
</protein>
<accession>A0ABP7H8D0</accession>
<keyword evidence="1" id="KW-0472">Membrane</keyword>
<reference evidence="3" key="1">
    <citation type="journal article" date="2019" name="Int. J. Syst. Evol. Microbiol.">
        <title>The Global Catalogue of Microorganisms (GCM) 10K type strain sequencing project: providing services to taxonomists for standard genome sequencing and annotation.</title>
        <authorList>
            <consortium name="The Broad Institute Genomics Platform"/>
            <consortium name="The Broad Institute Genome Sequencing Center for Infectious Disease"/>
            <person name="Wu L."/>
            <person name="Ma J."/>
        </authorList>
    </citation>
    <scope>NUCLEOTIDE SEQUENCE [LARGE SCALE GENOMIC DNA]</scope>
    <source>
        <strain evidence="3">JCM 17525</strain>
    </source>
</reference>
<name>A0ABP7H8D0_9FLAO</name>